<organism evidence="2 3">
    <name type="scientific">Streptomyces chrestomyceticus</name>
    <dbReference type="NCBI Taxonomy" id="68185"/>
    <lineage>
        <taxon>Bacteria</taxon>
        <taxon>Bacillati</taxon>
        <taxon>Actinomycetota</taxon>
        <taxon>Actinomycetes</taxon>
        <taxon>Kitasatosporales</taxon>
        <taxon>Streptomycetaceae</taxon>
        <taxon>Streptomyces</taxon>
    </lineage>
</organism>
<feature type="signal peptide" evidence="1">
    <location>
        <begin position="1"/>
        <end position="27"/>
    </location>
</feature>
<comment type="caution">
    <text evidence="2">The sequence shown here is derived from an EMBL/GenBank/DDBJ whole genome shotgun (WGS) entry which is preliminary data.</text>
</comment>
<evidence type="ECO:0000313" key="3">
    <source>
        <dbReference type="Proteomes" id="UP001348265"/>
    </source>
</evidence>
<accession>A0ABU7X722</accession>
<proteinExistence type="predicted"/>
<protein>
    <recommendedName>
        <fullName evidence="4">Secreted protein</fullName>
    </recommendedName>
</protein>
<feature type="chain" id="PRO_5045176600" description="Secreted protein" evidence="1">
    <location>
        <begin position="28"/>
        <end position="169"/>
    </location>
</feature>
<dbReference type="RefSeq" id="WP_032928669.1">
    <property type="nucleotide sequence ID" value="NZ_JAVFKM010000054.1"/>
</dbReference>
<evidence type="ECO:0000313" key="2">
    <source>
        <dbReference type="EMBL" id="MEF3119562.1"/>
    </source>
</evidence>
<gene>
    <name evidence="2" type="ORF">RB636_41180</name>
</gene>
<keyword evidence="1" id="KW-0732">Signal</keyword>
<evidence type="ECO:0000256" key="1">
    <source>
        <dbReference type="SAM" id="SignalP"/>
    </source>
</evidence>
<evidence type="ECO:0008006" key="4">
    <source>
        <dbReference type="Google" id="ProtNLM"/>
    </source>
</evidence>
<name>A0ABU7X722_9ACTN</name>
<keyword evidence="3" id="KW-1185">Reference proteome</keyword>
<sequence>MRGKRAVGVLAAAAAVAGFCGLAAAQAAPQPTVAAAGDTPPSAVEDFTYPGAEAILRDKGVKLVKGDGHILLTECAAKDWKIKVEANKGFDTVEYCFKVTGKKGNLTLEVPDVTGIWTENQVVRAKLTSDGKTKTVQTPDGANQVTPVGVADVGSGSKPAVLIELSVNG</sequence>
<reference evidence="2 3" key="1">
    <citation type="submission" date="2023-08" db="EMBL/GenBank/DDBJ databases">
        <authorList>
            <person name="Sharma P."/>
            <person name="Verma V."/>
            <person name="Mohan M.K."/>
            <person name="Dubey A.K."/>
        </authorList>
    </citation>
    <scope>NUCLEOTIDE SEQUENCE [LARGE SCALE GENOMIC DNA]</scope>
    <source>
        <strain evidence="2 3">ADP4</strain>
    </source>
</reference>
<dbReference type="Proteomes" id="UP001348265">
    <property type="component" value="Unassembled WGS sequence"/>
</dbReference>
<dbReference type="EMBL" id="JAVFKM010000054">
    <property type="protein sequence ID" value="MEF3119562.1"/>
    <property type="molecule type" value="Genomic_DNA"/>
</dbReference>